<evidence type="ECO:0000256" key="4">
    <source>
        <dbReference type="ARBA" id="ARBA00023180"/>
    </source>
</evidence>
<dbReference type="SUPFAM" id="SSF69179">
    <property type="entry name" value="Integrin domains"/>
    <property type="match status" value="1"/>
</dbReference>
<gene>
    <name evidence="7" type="primary">Itga7_1</name>
    <name evidence="7" type="ORF">LOXCUR_R16060</name>
</gene>
<protein>
    <submittedName>
        <fullName evidence="7">ITA7 protein</fullName>
    </submittedName>
</protein>
<dbReference type="Pfam" id="PF08441">
    <property type="entry name" value="Integrin_A_Ig_1"/>
    <property type="match status" value="1"/>
</dbReference>
<dbReference type="GO" id="GO:0007229">
    <property type="term" value="P:integrin-mediated signaling pathway"/>
    <property type="evidence" value="ECO:0007669"/>
    <property type="project" value="UniProtKB-KW"/>
</dbReference>
<feature type="domain" description="Integrin alpha first immunoglubulin-like" evidence="6">
    <location>
        <begin position="7"/>
        <end position="103"/>
    </location>
</feature>
<keyword evidence="2" id="KW-0401">Integrin</keyword>
<evidence type="ECO:0000259" key="6">
    <source>
        <dbReference type="Pfam" id="PF08441"/>
    </source>
</evidence>
<dbReference type="InterPro" id="IPR013649">
    <property type="entry name" value="Integrin_alpha_Ig-like_1"/>
</dbReference>
<reference evidence="7 8" key="1">
    <citation type="submission" date="2019-09" db="EMBL/GenBank/DDBJ databases">
        <title>Bird 10,000 Genomes (B10K) Project - Family phase.</title>
        <authorList>
            <person name="Zhang G."/>
        </authorList>
    </citation>
    <scope>NUCLEOTIDE SEQUENCE [LARGE SCALE GENOMIC DNA]</scope>
    <source>
        <strain evidence="7">OUT-0011</strain>
        <tissue evidence="7">Muscle</tissue>
    </source>
</reference>
<dbReference type="InterPro" id="IPR032695">
    <property type="entry name" value="Integrin_dom_sf"/>
</dbReference>
<dbReference type="OrthoDB" id="9393049at2759"/>
<evidence type="ECO:0000256" key="3">
    <source>
        <dbReference type="ARBA" id="ARBA00023136"/>
    </source>
</evidence>
<keyword evidence="4" id="KW-0325">Glycoprotein</keyword>
<dbReference type="Gene3D" id="2.60.40.1460">
    <property type="entry name" value="Integrin domains. Chain A, domain 2"/>
    <property type="match status" value="1"/>
</dbReference>
<evidence type="ECO:0000256" key="2">
    <source>
        <dbReference type="ARBA" id="ARBA00023037"/>
    </source>
</evidence>
<feature type="non-terminal residue" evidence="7">
    <location>
        <position position="1"/>
    </location>
</feature>
<comment type="subcellular location">
    <subcellularLocation>
        <location evidence="1">Membrane</location>
        <topology evidence="1">Single-pass type I membrane protein</topology>
    </subcellularLocation>
</comment>
<dbReference type="EMBL" id="VZSM01001246">
    <property type="protein sequence ID" value="NWY92545.1"/>
    <property type="molecule type" value="Genomic_DNA"/>
</dbReference>
<evidence type="ECO:0000256" key="1">
    <source>
        <dbReference type="ARBA" id="ARBA00004479"/>
    </source>
</evidence>
<sequence>PRLCPPELQLVLEADSERRRRGQQPRGSFLERGPAEPEHRMAASLELPRPRERRCVPATFRLHDDIRDKLRPIAVTLAFAIAGTRGWHRGARGTALPPLSPAL</sequence>
<keyword evidence="8" id="KW-1185">Reference proteome</keyword>
<feature type="region of interest" description="Disordered" evidence="5">
    <location>
        <begin position="12"/>
        <end position="43"/>
    </location>
</feature>
<keyword evidence="3" id="KW-0472">Membrane</keyword>
<comment type="caution">
    <text evidence="7">The sequence shown here is derived from an EMBL/GenBank/DDBJ whole genome shotgun (WGS) entry which is preliminary data.</text>
</comment>
<organism evidence="7 8">
    <name type="scientific">Loxia curvirostra</name>
    <name type="common">Red crossbill</name>
    <dbReference type="NCBI Taxonomy" id="64802"/>
    <lineage>
        <taxon>Eukaryota</taxon>
        <taxon>Metazoa</taxon>
        <taxon>Chordata</taxon>
        <taxon>Craniata</taxon>
        <taxon>Vertebrata</taxon>
        <taxon>Euteleostomi</taxon>
        <taxon>Archelosauria</taxon>
        <taxon>Archosauria</taxon>
        <taxon>Dinosauria</taxon>
        <taxon>Saurischia</taxon>
        <taxon>Theropoda</taxon>
        <taxon>Coelurosauria</taxon>
        <taxon>Aves</taxon>
        <taxon>Neognathae</taxon>
        <taxon>Neoaves</taxon>
        <taxon>Telluraves</taxon>
        <taxon>Australaves</taxon>
        <taxon>Passeriformes</taxon>
        <taxon>Passeroidea</taxon>
        <taxon>Fringillidae</taxon>
        <taxon>Carduelinae</taxon>
        <taxon>Loxia</taxon>
    </lineage>
</organism>
<dbReference type="Proteomes" id="UP000564784">
    <property type="component" value="Unassembled WGS sequence"/>
</dbReference>
<accession>A0A7K7IET1</accession>
<dbReference type="GO" id="GO:0016020">
    <property type="term" value="C:membrane"/>
    <property type="evidence" value="ECO:0007669"/>
    <property type="project" value="UniProtKB-SubCell"/>
</dbReference>
<feature type="non-terminal residue" evidence="7">
    <location>
        <position position="103"/>
    </location>
</feature>
<evidence type="ECO:0000256" key="5">
    <source>
        <dbReference type="SAM" id="MobiDB-lite"/>
    </source>
</evidence>
<evidence type="ECO:0000313" key="8">
    <source>
        <dbReference type="Proteomes" id="UP000564784"/>
    </source>
</evidence>
<name>A0A7K7IET1_LOXCU</name>
<dbReference type="AlphaFoldDB" id="A0A7K7IET1"/>
<proteinExistence type="predicted"/>
<evidence type="ECO:0000313" key="7">
    <source>
        <dbReference type="EMBL" id="NWY92545.1"/>
    </source>
</evidence>